<dbReference type="RefSeq" id="WP_008673985.1">
    <property type="nucleotide sequence ID" value="NZ_ANOH01000045.1"/>
</dbReference>
<evidence type="ECO:0000313" key="2">
    <source>
        <dbReference type="Proteomes" id="UP000011885"/>
    </source>
</evidence>
<gene>
    <name evidence="1" type="ORF">RSSM_00462</name>
</gene>
<evidence type="ECO:0000313" key="1">
    <source>
        <dbReference type="EMBL" id="EMI58102.1"/>
    </source>
</evidence>
<name>M5U9I6_9BACT</name>
<dbReference type="EMBL" id="ANOH01000045">
    <property type="protein sequence ID" value="EMI58102.1"/>
    <property type="molecule type" value="Genomic_DNA"/>
</dbReference>
<proteinExistence type="predicted"/>
<dbReference type="Proteomes" id="UP000011885">
    <property type="component" value="Unassembled WGS sequence"/>
</dbReference>
<comment type="caution">
    <text evidence="1">The sequence shown here is derived from an EMBL/GenBank/DDBJ whole genome shotgun (WGS) entry which is preliminary data.</text>
</comment>
<accession>M5U9I6</accession>
<protein>
    <recommendedName>
        <fullName evidence="3">DUF1553 domain-containing protein</fullName>
    </recommendedName>
</protein>
<sequence>MPGLSSIAPPNETLSEQCPQIDLNAAHTRAVARYATNWEAESLRGFSDRQLTKFRDNPKEASKFIRIGNSPSTSDDPARLAAWSQVCRVILNLHETITRY</sequence>
<keyword evidence="2" id="KW-1185">Reference proteome</keyword>
<evidence type="ECO:0008006" key="3">
    <source>
        <dbReference type="Google" id="ProtNLM"/>
    </source>
</evidence>
<organism evidence="1 2">
    <name type="scientific">Rhodopirellula sallentina SM41</name>
    <dbReference type="NCBI Taxonomy" id="1263870"/>
    <lineage>
        <taxon>Bacteria</taxon>
        <taxon>Pseudomonadati</taxon>
        <taxon>Planctomycetota</taxon>
        <taxon>Planctomycetia</taxon>
        <taxon>Pirellulales</taxon>
        <taxon>Pirellulaceae</taxon>
        <taxon>Rhodopirellula</taxon>
    </lineage>
</organism>
<dbReference type="AlphaFoldDB" id="M5U9I6"/>
<reference evidence="1 2" key="1">
    <citation type="journal article" date="2013" name="Mar. Genomics">
        <title>Expression of sulfatases in Rhodopirellula baltica and the diversity of sulfatases in the genus Rhodopirellula.</title>
        <authorList>
            <person name="Wegner C.E."/>
            <person name="Richter-Heitmann T."/>
            <person name="Klindworth A."/>
            <person name="Klockow C."/>
            <person name="Richter M."/>
            <person name="Achstetter T."/>
            <person name="Glockner F.O."/>
            <person name="Harder J."/>
        </authorList>
    </citation>
    <scope>NUCLEOTIDE SEQUENCE [LARGE SCALE GENOMIC DNA]</scope>
    <source>
        <strain evidence="1 2">SM41</strain>
    </source>
</reference>
<dbReference type="PATRIC" id="fig|1263870.3.peg.504"/>